<name>A0A1I3ARQ5_9LACT</name>
<evidence type="ECO:0008006" key="7">
    <source>
        <dbReference type="Google" id="ProtNLM"/>
    </source>
</evidence>
<dbReference type="InterPro" id="IPR058036">
    <property type="entry name" value="BREX_BrxC_4th"/>
</dbReference>
<feature type="domain" description="Probable ATP-binding protein BrxC winged helix-turn-helix" evidence="2">
    <location>
        <begin position="747"/>
        <end position="861"/>
    </location>
</feature>
<feature type="domain" description="Probable ATP-binding protein BrxC 4th six-stranded beta-sheet" evidence="4">
    <location>
        <begin position="556"/>
        <end position="731"/>
    </location>
</feature>
<evidence type="ECO:0000259" key="3">
    <source>
        <dbReference type="Pfam" id="PF25792"/>
    </source>
</evidence>
<feature type="region of interest" description="Disordered" evidence="1">
    <location>
        <begin position="1123"/>
        <end position="1160"/>
    </location>
</feature>
<dbReference type="Pfam" id="PF25792">
    <property type="entry name" value="BREX_BrxC_helical"/>
    <property type="match status" value="1"/>
</dbReference>
<dbReference type="OrthoDB" id="3201900at2"/>
<dbReference type="Proteomes" id="UP000198668">
    <property type="component" value="Unassembled WGS sequence"/>
</dbReference>
<dbReference type="InterPro" id="IPR047679">
    <property type="entry name" value="BREX_BrxC"/>
</dbReference>
<dbReference type="InterPro" id="IPR058037">
    <property type="entry name" value="BREX_BrxC_helical"/>
</dbReference>
<feature type="domain" description="Probable ATP-binding protein BrxC alpha-helical" evidence="3">
    <location>
        <begin position="868"/>
        <end position="990"/>
    </location>
</feature>
<evidence type="ECO:0000256" key="1">
    <source>
        <dbReference type="SAM" id="MobiDB-lite"/>
    </source>
</evidence>
<protein>
    <recommendedName>
        <fullName evidence="7">BREX system P-loop protein BrxC</fullName>
    </recommendedName>
</protein>
<dbReference type="RefSeq" id="WP_092090777.1">
    <property type="nucleotide sequence ID" value="NZ_FOQE01000001.1"/>
</dbReference>
<evidence type="ECO:0000259" key="2">
    <source>
        <dbReference type="Pfam" id="PF25791"/>
    </source>
</evidence>
<dbReference type="Pfam" id="PF25796">
    <property type="entry name" value="BREX_BrxC_4th"/>
    <property type="match status" value="1"/>
</dbReference>
<dbReference type="SUPFAM" id="SSF52540">
    <property type="entry name" value="P-loop containing nucleoside triphosphate hydrolases"/>
    <property type="match status" value="1"/>
</dbReference>
<feature type="compositionally biased region" description="Basic and acidic residues" evidence="1">
    <location>
        <begin position="1123"/>
        <end position="1157"/>
    </location>
</feature>
<dbReference type="Pfam" id="PF25791">
    <property type="entry name" value="WHD_BREX_BrxC"/>
    <property type="match status" value="1"/>
</dbReference>
<evidence type="ECO:0000313" key="6">
    <source>
        <dbReference type="Proteomes" id="UP000198668"/>
    </source>
</evidence>
<dbReference type="EMBL" id="FOQE01000001">
    <property type="protein sequence ID" value="SFH52692.1"/>
    <property type="molecule type" value="Genomic_DNA"/>
</dbReference>
<proteinExistence type="predicted"/>
<reference evidence="5 6" key="1">
    <citation type="submission" date="2016-10" db="EMBL/GenBank/DDBJ databases">
        <authorList>
            <person name="de Groot N.N."/>
        </authorList>
    </citation>
    <scope>NUCLEOTIDE SEQUENCE [LARGE SCALE GENOMIC DNA]</scope>
    <source>
        <strain evidence="5 6">DSM 27630</strain>
    </source>
</reference>
<evidence type="ECO:0000259" key="4">
    <source>
        <dbReference type="Pfam" id="PF25796"/>
    </source>
</evidence>
<organism evidence="5 6">
    <name type="scientific">Pisciglobus halotolerans</name>
    <dbReference type="NCBI Taxonomy" id="745365"/>
    <lineage>
        <taxon>Bacteria</taxon>
        <taxon>Bacillati</taxon>
        <taxon>Bacillota</taxon>
        <taxon>Bacilli</taxon>
        <taxon>Lactobacillales</taxon>
        <taxon>Carnobacteriaceae</taxon>
    </lineage>
</organism>
<sequence length="1227" mass="142464">MNIEQLFKKDINREIQGVIKIGQKEEEMMHTELEEYVVTEELQKHFETFFKAYDRSLSQETDKIGTWVSGFFGSGKSHFLKILSYLLNPHLEVKGKKAVSYFEDKMKDEKLLQMMQKASAISGDVILFNIDSKSEADSKQNKRAIVEVFNKVFNEMRGYSASIPWLAQLEEVLDKNGQYEAFKKAFEEETDLSWTEGRDEIFFNMDEAVTALTIATGMSEASARSWIENGENNYSISVDSFAQRLKAFIDQQEDNYHLIFAVDEVGQFISDNTALMLNLQTVVEDLGKLLKGKVWVIVTSQQDIDSLTESMSVRDFSKIQGRFNTRISLSSANADEVIKIRLLDKTPAAQDTLVLTYDEQEAALKNKLEFEQSSTMRFYKDRDDFAAVYPFVPYQFNLLQKVFTSIREHGSAGKHLSDGERNLLESIQQATIGIKEANIGKLVPFQTFYNSIDQALEHSVRSTIIKANQNEKIKDFDVEVLKCLFLIRYVDEMPGTVKNLTTLMLSEINEDMIELGKSVNDSLLRLQKEFLIQKTGDKYLFLTNEEQDVNREISRVQIPTSQLVLEAGKLLFDEVIRLKRYTYQPFADRKAVQYLFDFSQWIDERAVRNGHLDFGVRLLSVFSEYTEETEVIALSQREPKVIVQFPEAADFSELRYYLKINDYLRGQSAKTKTPIVEEIHLRKANERVQLQKTIDIKLQNAIEQARIYVNGYLIETAGSPAKRIEEGLHSLVESIYAKIRYVAVSYTKDDVEKLIADKEMHLLEGRFDDENHLATEEIYHYLNQQYERQLTITLREVMQRYAAAPYGWNDLDILGSLIRLLKEERIQFTLNSRRLATMETDFLKMVLKKDSQEKIVLSIREVLSSKMIQSAKRMMSEMFGISHIGEREEDMFGFIADRFSKEQKQLDLLLAEYRYAPFPEKEVVEEAAKMIDKLVSIDDSNTFFKELTKNEDLLVELHEALRDVREFFKSNQKEIYLKAKEKWTLYDQDKNYLNNPEIDHIMANVSDILKMSRPYSRIKELPELIDRFNNELIQQLESTSQPIRDTIEQDRKDIAREMEELKGFASIQRIESNFYFKMNDLEQKVNHADTVGKLQSYKGESGEIKVVTLRAIEEARRAIYEEQERQRKEQERKANKEKESADHLDGFHVGEGTDRDGSISSVTKKIEPKPVPAVKSEKALIMKQNEILPHHLIEIRSEDDVDRYLDILKDNLMRSLQNENIDLIKLS</sequence>
<dbReference type="InterPro" id="IPR027417">
    <property type="entry name" value="P-loop_NTPase"/>
</dbReference>
<accession>A0A1I3ARQ5</accession>
<dbReference type="InterPro" id="IPR058038">
    <property type="entry name" value="BREX_BrxC_wHTH"/>
</dbReference>
<dbReference type="AlphaFoldDB" id="A0A1I3ARQ5"/>
<gene>
    <name evidence="5" type="ORF">SAMN04489868_101167</name>
</gene>
<evidence type="ECO:0000313" key="5">
    <source>
        <dbReference type="EMBL" id="SFH52692.1"/>
    </source>
</evidence>
<dbReference type="NCBIfam" id="NF033441">
    <property type="entry name" value="BREX_BrxC"/>
    <property type="match status" value="1"/>
</dbReference>
<keyword evidence="6" id="KW-1185">Reference proteome</keyword>